<dbReference type="RefSeq" id="WP_379530759.1">
    <property type="nucleotide sequence ID" value="NZ_JBHSBI010000013.1"/>
</dbReference>
<name>A0ABV8G9V3_9ACTN</name>
<evidence type="ECO:0000256" key="1">
    <source>
        <dbReference type="SAM" id="MobiDB-lite"/>
    </source>
</evidence>
<evidence type="ECO:0000313" key="3">
    <source>
        <dbReference type="Proteomes" id="UP001595851"/>
    </source>
</evidence>
<dbReference type="EMBL" id="JBHSBI010000013">
    <property type="protein sequence ID" value="MFC4010775.1"/>
    <property type="molecule type" value="Genomic_DNA"/>
</dbReference>
<dbReference type="Proteomes" id="UP001595851">
    <property type="component" value="Unassembled WGS sequence"/>
</dbReference>
<keyword evidence="3" id="KW-1185">Reference proteome</keyword>
<proteinExistence type="predicted"/>
<feature type="region of interest" description="Disordered" evidence="1">
    <location>
        <begin position="1"/>
        <end position="38"/>
    </location>
</feature>
<organism evidence="2 3">
    <name type="scientific">Nonomuraea purpurea</name>
    <dbReference type="NCBI Taxonomy" id="1849276"/>
    <lineage>
        <taxon>Bacteria</taxon>
        <taxon>Bacillati</taxon>
        <taxon>Actinomycetota</taxon>
        <taxon>Actinomycetes</taxon>
        <taxon>Streptosporangiales</taxon>
        <taxon>Streptosporangiaceae</taxon>
        <taxon>Nonomuraea</taxon>
    </lineage>
</organism>
<gene>
    <name evidence="2" type="ORF">ACFOY2_26345</name>
</gene>
<accession>A0ABV8G9V3</accession>
<comment type="caution">
    <text evidence="2">The sequence shown here is derived from an EMBL/GenBank/DDBJ whole genome shotgun (WGS) entry which is preliminary data.</text>
</comment>
<protein>
    <recommendedName>
        <fullName evidence="4">PknH-like extracellular domain-containing protein</fullName>
    </recommendedName>
</protein>
<evidence type="ECO:0000313" key="2">
    <source>
        <dbReference type="EMBL" id="MFC4010775.1"/>
    </source>
</evidence>
<sequence length="210" mass="22488">MWNTENPSITAAEASRRTSAPLPSAPPGKYGFAAERSTDPDPITVKEIFGAKKKFKISGRDYEMTITSKDKKCNDGALGDSLQKALKSAKCNQFIRASFRDKAGKVIGTVGVANLTSSKSASKVAKIGNAKNYVKPLAGKDSVTKQLGSGSGGTKIWTHGHYAIMVWFQNKDGAKPDKKGSKRIYQAIDDITKATVFKALDNRTLTGTPG</sequence>
<reference evidence="3" key="1">
    <citation type="journal article" date="2019" name="Int. J. Syst. Evol. Microbiol.">
        <title>The Global Catalogue of Microorganisms (GCM) 10K type strain sequencing project: providing services to taxonomists for standard genome sequencing and annotation.</title>
        <authorList>
            <consortium name="The Broad Institute Genomics Platform"/>
            <consortium name="The Broad Institute Genome Sequencing Center for Infectious Disease"/>
            <person name="Wu L."/>
            <person name="Ma J."/>
        </authorList>
    </citation>
    <scope>NUCLEOTIDE SEQUENCE [LARGE SCALE GENOMIC DNA]</scope>
    <source>
        <strain evidence="3">TBRC 1276</strain>
    </source>
</reference>
<evidence type="ECO:0008006" key="4">
    <source>
        <dbReference type="Google" id="ProtNLM"/>
    </source>
</evidence>